<sequence length="140" mass="16192">MRFDRIGFKRGAGLERWERTVLGICHADCAAVNIVIEIKPHELNRLHHRHYVRFVCLDRCKEVFTVIKRLDVRDIHIIFFHQGFVEQKIFSLAGNAFVYGYCVCGGRALSRAKIGGGKNNRIHIIGNELFISLKLFVKRL</sequence>
<evidence type="ECO:0000313" key="1">
    <source>
        <dbReference type="EMBL" id="MPN39569.1"/>
    </source>
</evidence>
<comment type="caution">
    <text evidence="1">The sequence shown here is derived from an EMBL/GenBank/DDBJ whole genome shotgun (WGS) entry which is preliminary data.</text>
</comment>
<dbReference type="AlphaFoldDB" id="A0A645HMU3"/>
<accession>A0A645HMU3</accession>
<organism evidence="1">
    <name type="scientific">bioreactor metagenome</name>
    <dbReference type="NCBI Taxonomy" id="1076179"/>
    <lineage>
        <taxon>unclassified sequences</taxon>
        <taxon>metagenomes</taxon>
        <taxon>ecological metagenomes</taxon>
    </lineage>
</organism>
<protein>
    <submittedName>
        <fullName evidence="1">Uncharacterized protein</fullName>
    </submittedName>
</protein>
<gene>
    <name evidence="1" type="ORF">SDC9_187097</name>
</gene>
<reference evidence="1" key="1">
    <citation type="submission" date="2019-08" db="EMBL/GenBank/DDBJ databases">
        <authorList>
            <person name="Kucharzyk K."/>
            <person name="Murdoch R.W."/>
            <person name="Higgins S."/>
            <person name="Loffler F."/>
        </authorList>
    </citation>
    <scope>NUCLEOTIDE SEQUENCE</scope>
</reference>
<dbReference type="EMBL" id="VSSQ01095458">
    <property type="protein sequence ID" value="MPN39569.1"/>
    <property type="molecule type" value="Genomic_DNA"/>
</dbReference>
<proteinExistence type="predicted"/>
<name>A0A645HMU3_9ZZZZ</name>